<comment type="caution">
    <text evidence="3">The sequence shown here is derived from an EMBL/GenBank/DDBJ whole genome shotgun (WGS) entry which is preliminary data.</text>
</comment>
<evidence type="ECO:0000313" key="3">
    <source>
        <dbReference type="EMBL" id="MBD2604201.1"/>
    </source>
</evidence>
<gene>
    <name evidence="3" type="ORF">H6G81_06575</name>
</gene>
<dbReference type="Proteomes" id="UP000660380">
    <property type="component" value="Unassembled WGS sequence"/>
</dbReference>
<dbReference type="PANTHER" id="PTHR38731:SF3">
    <property type="entry name" value="BLL6125 PROTEIN"/>
    <property type="match status" value="1"/>
</dbReference>
<dbReference type="InterPro" id="IPR006860">
    <property type="entry name" value="FecR"/>
</dbReference>
<dbReference type="RefSeq" id="WP_190909684.1">
    <property type="nucleotide sequence ID" value="NZ_JACJTA010000009.1"/>
</dbReference>
<organism evidence="3 4">
    <name type="scientific">Scytonema hofmannii FACHB-248</name>
    <dbReference type="NCBI Taxonomy" id="1842502"/>
    <lineage>
        <taxon>Bacteria</taxon>
        <taxon>Bacillati</taxon>
        <taxon>Cyanobacteriota</taxon>
        <taxon>Cyanophyceae</taxon>
        <taxon>Nostocales</taxon>
        <taxon>Scytonemataceae</taxon>
        <taxon>Scytonema</taxon>
    </lineage>
</organism>
<protein>
    <submittedName>
        <fullName evidence="3">FecR domain-containing protein</fullName>
    </submittedName>
</protein>
<dbReference type="PANTHER" id="PTHR38731">
    <property type="entry name" value="LIPL45-RELATED LIPOPROTEIN-RELATED"/>
    <property type="match status" value="1"/>
</dbReference>
<feature type="compositionally biased region" description="Pro residues" evidence="1">
    <location>
        <begin position="377"/>
        <end position="396"/>
    </location>
</feature>
<dbReference type="EMBL" id="JACJTA010000009">
    <property type="protein sequence ID" value="MBD2604201.1"/>
    <property type="molecule type" value="Genomic_DNA"/>
</dbReference>
<evidence type="ECO:0000313" key="4">
    <source>
        <dbReference type="Proteomes" id="UP000660380"/>
    </source>
</evidence>
<feature type="region of interest" description="Disordered" evidence="1">
    <location>
        <begin position="470"/>
        <end position="506"/>
    </location>
</feature>
<proteinExistence type="predicted"/>
<keyword evidence="4" id="KW-1185">Reference proteome</keyword>
<feature type="region of interest" description="Disordered" evidence="1">
    <location>
        <begin position="282"/>
        <end position="396"/>
    </location>
</feature>
<feature type="domain" description="FecR protein" evidence="2">
    <location>
        <begin position="67"/>
        <end position="149"/>
    </location>
</feature>
<dbReference type="Pfam" id="PF04773">
    <property type="entry name" value="FecR"/>
    <property type="match status" value="1"/>
</dbReference>
<feature type="region of interest" description="Disordered" evidence="1">
    <location>
        <begin position="47"/>
        <end position="66"/>
    </location>
</feature>
<reference evidence="3 4" key="1">
    <citation type="journal article" date="2020" name="ISME J.">
        <title>Comparative genomics reveals insights into cyanobacterial evolution and habitat adaptation.</title>
        <authorList>
            <person name="Chen M.Y."/>
            <person name="Teng W.K."/>
            <person name="Zhao L."/>
            <person name="Hu C.X."/>
            <person name="Zhou Y.K."/>
            <person name="Han B.P."/>
            <person name="Song L.R."/>
            <person name="Shu W.S."/>
        </authorList>
    </citation>
    <scope>NUCLEOTIDE SEQUENCE [LARGE SCALE GENOMIC DNA]</scope>
    <source>
        <strain evidence="3 4">FACHB-248</strain>
    </source>
</reference>
<sequence>MLRKLLPLLVIGMWGVTVVSLPQEASATTPLTRADIEKIRNLVQLKPKNRQQRPARSSDAMFPGDGVSTGRASLAELRFNDRSLARVGEQAVFQFLPRTRNFKLSNGTVFILIPPKQGRTRIQTPNAAAAIRGSALFVRYDEQTDTTVVGALTNSGIEVSNKDASQSRVLEAGQMLVIVKDRIKGLYEFDLRTFYETSDLVRGLDLARKTGVPSADPAIAQVQEETTAAIAAQKPITGAGVITNPSFLKLTGSSPTSPSAADNNIINNNSSVDTFQEIGEILSNNDKKKDNLSGSTSVTTPPKIESPTDPPVITPTKPESPTDPPVITPPKIESPTDPPVITPTKPESPTDPPVITPTKPESPTNPPVITPTKPESPTNPPVITPNPPVITPNPPVITPNPPVITPNPPVITPNPPVITPNPPVITPNPPVITPNPPVITPNPPVITPNPPVITPNPPVITPNPPVITPNPPVITPNPPVITPNPPVIESPPNPPTTPNPPVKPST</sequence>
<evidence type="ECO:0000256" key="1">
    <source>
        <dbReference type="SAM" id="MobiDB-lite"/>
    </source>
</evidence>
<accession>A0ABR8GLV1</accession>
<evidence type="ECO:0000259" key="2">
    <source>
        <dbReference type="Pfam" id="PF04773"/>
    </source>
</evidence>
<name>A0ABR8GLV1_9CYAN</name>